<dbReference type="EMBL" id="JAGFMF010011680">
    <property type="protein sequence ID" value="KAG8516317.1"/>
    <property type="molecule type" value="Genomic_DNA"/>
</dbReference>
<reference evidence="2" key="1">
    <citation type="journal article" date="2021" name="Evol. Appl.">
        <title>The genome of the Pyrenean desman and the effects of bottlenecks and inbreeding on the genomic landscape of an endangered species.</title>
        <authorList>
            <person name="Escoda L."/>
            <person name="Castresana J."/>
        </authorList>
    </citation>
    <scope>NUCLEOTIDE SEQUENCE</scope>
    <source>
        <strain evidence="2">IBE-C5619</strain>
    </source>
</reference>
<proteinExistence type="predicted"/>
<dbReference type="AlphaFoldDB" id="A0A8J6AC67"/>
<keyword evidence="3" id="KW-1185">Reference proteome</keyword>
<accession>A0A8J6AC67</accession>
<dbReference type="Gene3D" id="3.30.420.10">
    <property type="entry name" value="Ribonuclease H-like superfamily/Ribonuclease H"/>
    <property type="match status" value="1"/>
</dbReference>
<feature type="compositionally biased region" description="Low complexity" evidence="1">
    <location>
        <begin position="49"/>
        <end position="60"/>
    </location>
</feature>
<organism evidence="2 3">
    <name type="scientific">Galemys pyrenaicus</name>
    <name type="common">Iberian desman</name>
    <name type="synonym">Pyrenean desman</name>
    <dbReference type="NCBI Taxonomy" id="202257"/>
    <lineage>
        <taxon>Eukaryota</taxon>
        <taxon>Metazoa</taxon>
        <taxon>Chordata</taxon>
        <taxon>Craniata</taxon>
        <taxon>Vertebrata</taxon>
        <taxon>Euteleostomi</taxon>
        <taxon>Mammalia</taxon>
        <taxon>Eutheria</taxon>
        <taxon>Laurasiatheria</taxon>
        <taxon>Eulipotyphla</taxon>
        <taxon>Talpidae</taxon>
        <taxon>Galemys</taxon>
    </lineage>
</organism>
<evidence type="ECO:0000256" key="1">
    <source>
        <dbReference type="SAM" id="MobiDB-lite"/>
    </source>
</evidence>
<dbReference type="Proteomes" id="UP000700334">
    <property type="component" value="Unassembled WGS sequence"/>
</dbReference>
<dbReference type="InterPro" id="IPR036397">
    <property type="entry name" value="RNaseH_sf"/>
</dbReference>
<feature type="region of interest" description="Disordered" evidence="1">
    <location>
        <begin position="1"/>
        <end position="66"/>
    </location>
</feature>
<name>A0A8J6AC67_GALPY</name>
<protein>
    <submittedName>
        <fullName evidence="2">Uncharacterized protein</fullName>
    </submittedName>
</protein>
<sequence>MGEAASAPPAPAPPARAGSRRGRPGADSGHTRARPGSERSRRQLPSPPRLCLQSSSSGHSSVEDARATMELYHISLRIRDR</sequence>
<evidence type="ECO:0000313" key="3">
    <source>
        <dbReference type="Proteomes" id="UP000700334"/>
    </source>
</evidence>
<dbReference type="GO" id="GO:0003676">
    <property type="term" value="F:nucleic acid binding"/>
    <property type="evidence" value="ECO:0007669"/>
    <property type="project" value="InterPro"/>
</dbReference>
<comment type="caution">
    <text evidence="2">The sequence shown here is derived from an EMBL/GenBank/DDBJ whole genome shotgun (WGS) entry which is preliminary data.</text>
</comment>
<evidence type="ECO:0000313" key="2">
    <source>
        <dbReference type="EMBL" id="KAG8516317.1"/>
    </source>
</evidence>
<gene>
    <name evidence="2" type="ORF">J0S82_016051</name>
</gene>